<evidence type="ECO:0000313" key="4">
    <source>
        <dbReference type="EMBL" id="COX07647.1"/>
    </source>
</evidence>
<proteinExistence type="predicted"/>
<reference evidence="5 6" key="1">
    <citation type="submission" date="2015-03" db="EMBL/GenBank/DDBJ databases">
        <authorList>
            <consortium name="Pathogen Informatics"/>
        </authorList>
    </citation>
    <scope>NUCLEOTIDE SEQUENCE [LARGE SCALE GENOMIC DNA]</scope>
    <source>
        <strain evidence="2 7">Bir 185</strain>
        <strain evidence="3 6">G09801536</strain>
        <strain evidence="4 5">M09401471</strain>
    </source>
</reference>
<protein>
    <submittedName>
        <fullName evidence="2">Uncharacterized protein</fullName>
    </submittedName>
</protein>
<dbReference type="Proteomes" id="UP000050164">
    <property type="component" value="Unassembled WGS sequence"/>
</dbReference>
<dbReference type="EMBL" id="CSAD01000270">
    <property type="protein sequence ID" value="COV58999.1"/>
    <property type="molecule type" value="Genomic_DNA"/>
</dbReference>
<dbReference type="AlphaFoldDB" id="A0A655AD34"/>
<evidence type="ECO:0000256" key="1">
    <source>
        <dbReference type="SAM" id="MobiDB-lite"/>
    </source>
</evidence>
<evidence type="ECO:0000313" key="3">
    <source>
        <dbReference type="EMBL" id="COV58999.1"/>
    </source>
</evidence>
<evidence type="ECO:0000313" key="7">
    <source>
        <dbReference type="Proteomes" id="UP000050164"/>
    </source>
</evidence>
<organism evidence="2 7">
    <name type="scientific">Mycobacterium tuberculosis</name>
    <dbReference type="NCBI Taxonomy" id="1773"/>
    <lineage>
        <taxon>Bacteria</taxon>
        <taxon>Bacillati</taxon>
        <taxon>Actinomycetota</taxon>
        <taxon>Actinomycetes</taxon>
        <taxon>Mycobacteriales</taxon>
        <taxon>Mycobacteriaceae</taxon>
        <taxon>Mycobacterium</taxon>
        <taxon>Mycobacterium tuberculosis complex</taxon>
    </lineage>
</organism>
<evidence type="ECO:0000313" key="5">
    <source>
        <dbReference type="Proteomes" id="UP000044938"/>
    </source>
</evidence>
<dbReference type="EMBL" id="CSAJ01000692">
    <property type="protein sequence ID" value="COX07647.1"/>
    <property type="molecule type" value="Genomic_DNA"/>
</dbReference>
<feature type="region of interest" description="Disordered" evidence="1">
    <location>
        <begin position="40"/>
        <end position="72"/>
    </location>
</feature>
<dbReference type="Proteomes" id="UP000044938">
    <property type="component" value="Unassembled WGS sequence"/>
</dbReference>
<dbReference type="Proteomes" id="UP000045842">
    <property type="component" value="Unassembled WGS sequence"/>
</dbReference>
<sequence length="157" mass="17148">MQQPRLGLHRANPVARHGDRAPAEYAGTQRHVFVVDAVGGEKPTQHAEYDRHAERRQRPDRVAGCRPQHHGPDEYRELAQHLVHRMHQQHPRAEAVPIVWPVGHVASSPRSAAMSVSCATTRSATSVSNASMCTAPAEDAVVTVTLASPNSRSIGPR</sequence>
<gene>
    <name evidence="3" type="ORF">ERS007679_02126</name>
    <name evidence="4" type="ORF">ERS007720_03863</name>
    <name evidence="2" type="ORF">ERS027659_03009</name>
</gene>
<name>A0A655AD34_MYCTX</name>
<accession>A0A655AD34</accession>
<evidence type="ECO:0000313" key="6">
    <source>
        <dbReference type="Proteomes" id="UP000045842"/>
    </source>
</evidence>
<feature type="compositionally biased region" description="Basic and acidic residues" evidence="1">
    <location>
        <begin position="43"/>
        <end position="63"/>
    </location>
</feature>
<evidence type="ECO:0000313" key="2">
    <source>
        <dbReference type="EMBL" id="CKS36941.1"/>
    </source>
</evidence>
<dbReference type="EMBL" id="CNFT01000803">
    <property type="protein sequence ID" value="CKS36941.1"/>
    <property type="molecule type" value="Genomic_DNA"/>
</dbReference>